<comment type="caution">
    <text evidence="1">The sequence shown here is derived from an EMBL/GenBank/DDBJ whole genome shotgun (WGS) entry which is preliminary data.</text>
</comment>
<sequence length="180" mass="19793">MQPTIEITSFIEHVNALPAEPGVSLDAVLQPSLDDEAELRKLFATNKKNPRLSNPRFSLVDAFDAPAAVRTIRAQVVEGKEGLSAKYVMPVTDDNRRLEGTPSTVADVKEFKKNWVIFTEGPLSQLVNWNNVVTAGGSVLACLTSLLEGDTVSKRAIKKYYHSNAYPTSDVDLFLWGMTP</sequence>
<organism evidence="1 2">
    <name type="scientific">Psilocybe cyanescens</name>
    <dbReference type="NCBI Taxonomy" id="93625"/>
    <lineage>
        <taxon>Eukaryota</taxon>
        <taxon>Fungi</taxon>
        <taxon>Dikarya</taxon>
        <taxon>Basidiomycota</taxon>
        <taxon>Agaricomycotina</taxon>
        <taxon>Agaricomycetes</taxon>
        <taxon>Agaricomycetidae</taxon>
        <taxon>Agaricales</taxon>
        <taxon>Agaricineae</taxon>
        <taxon>Strophariaceae</taxon>
        <taxon>Psilocybe</taxon>
    </lineage>
</organism>
<dbReference type="EMBL" id="NHYD01001137">
    <property type="protein sequence ID" value="PPQ92058.1"/>
    <property type="molecule type" value="Genomic_DNA"/>
</dbReference>
<gene>
    <name evidence="1" type="ORF">CVT25_007489</name>
</gene>
<name>A0A409XMS7_PSICY</name>
<keyword evidence="2" id="KW-1185">Reference proteome</keyword>
<proteinExistence type="predicted"/>
<dbReference type="InParanoid" id="A0A409XMS7"/>
<dbReference type="Proteomes" id="UP000283269">
    <property type="component" value="Unassembled WGS sequence"/>
</dbReference>
<accession>A0A409XMS7</accession>
<evidence type="ECO:0000313" key="2">
    <source>
        <dbReference type="Proteomes" id="UP000283269"/>
    </source>
</evidence>
<protein>
    <submittedName>
        <fullName evidence="1">Uncharacterized protein</fullName>
    </submittedName>
</protein>
<dbReference type="STRING" id="93625.A0A409XMS7"/>
<evidence type="ECO:0000313" key="1">
    <source>
        <dbReference type="EMBL" id="PPQ92058.1"/>
    </source>
</evidence>
<reference evidence="1 2" key="1">
    <citation type="journal article" date="2018" name="Evol. Lett.">
        <title>Horizontal gene cluster transfer increased hallucinogenic mushroom diversity.</title>
        <authorList>
            <person name="Reynolds H.T."/>
            <person name="Vijayakumar V."/>
            <person name="Gluck-Thaler E."/>
            <person name="Korotkin H.B."/>
            <person name="Matheny P.B."/>
            <person name="Slot J.C."/>
        </authorList>
    </citation>
    <scope>NUCLEOTIDE SEQUENCE [LARGE SCALE GENOMIC DNA]</scope>
    <source>
        <strain evidence="1 2">2631</strain>
    </source>
</reference>
<dbReference type="AlphaFoldDB" id="A0A409XMS7"/>
<dbReference type="OrthoDB" id="539213at2759"/>